<protein>
    <submittedName>
        <fullName evidence="2">Uncharacterized protein</fullName>
    </submittedName>
</protein>
<evidence type="ECO:0000313" key="2">
    <source>
        <dbReference type="EMBL" id="KAK1933623.1"/>
    </source>
</evidence>
<accession>A0AAD9LEL2</accession>
<reference evidence="2" key="1">
    <citation type="submission" date="2023-08" db="EMBL/GenBank/DDBJ databases">
        <title>Reference Genome Resource for the Citrus Pathogen Phytophthora citrophthora.</title>
        <authorList>
            <person name="Moller H."/>
            <person name="Coetzee B."/>
            <person name="Rose L.J."/>
            <person name="Van Niekerk J.M."/>
        </authorList>
    </citation>
    <scope>NUCLEOTIDE SEQUENCE</scope>
    <source>
        <strain evidence="2">STE-U-9442</strain>
    </source>
</reference>
<comment type="caution">
    <text evidence="2">The sequence shown here is derived from an EMBL/GenBank/DDBJ whole genome shotgun (WGS) entry which is preliminary data.</text>
</comment>
<keyword evidence="3" id="KW-1185">Reference proteome</keyword>
<organism evidence="2 3">
    <name type="scientific">Phytophthora citrophthora</name>
    <dbReference type="NCBI Taxonomy" id="4793"/>
    <lineage>
        <taxon>Eukaryota</taxon>
        <taxon>Sar</taxon>
        <taxon>Stramenopiles</taxon>
        <taxon>Oomycota</taxon>
        <taxon>Peronosporomycetes</taxon>
        <taxon>Peronosporales</taxon>
        <taxon>Peronosporaceae</taxon>
        <taxon>Phytophthora</taxon>
    </lineage>
</organism>
<feature type="compositionally biased region" description="Basic and acidic residues" evidence="1">
    <location>
        <begin position="12"/>
        <end position="26"/>
    </location>
</feature>
<feature type="compositionally biased region" description="Polar residues" evidence="1">
    <location>
        <begin position="105"/>
        <end position="124"/>
    </location>
</feature>
<evidence type="ECO:0000256" key="1">
    <source>
        <dbReference type="SAM" id="MobiDB-lite"/>
    </source>
</evidence>
<feature type="region of interest" description="Disordered" evidence="1">
    <location>
        <begin position="1"/>
        <end position="164"/>
    </location>
</feature>
<dbReference type="Proteomes" id="UP001259832">
    <property type="component" value="Unassembled WGS sequence"/>
</dbReference>
<gene>
    <name evidence="2" type="ORF">P3T76_011837</name>
</gene>
<dbReference type="EMBL" id="JASMQC010000028">
    <property type="protein sequence ID" value="KAK1933623.1"/>
    <property type="molecule type" value="Genomic_DNA"/>
</dbReference>
<evidence type="ECO:0000313" key="3">
    <source>
        <dbReference type="Proteomes" id="UP001259832"/>
    </source>
</evidence>
<dbReference type="AlphaFoldDB" id="A0AAD9LEL2"/>
<proteinExistence type="predicted"/>
<feature type="compositionally biased region" description="Polar residues" evidence="1">
    <location>
        <begin position="38"/>
        <end position="54"/>
    </location>
</feature>
<sequence>MVRVPELFGDGGNHHESEGTAQVKEEPGEEVPTVVGSPSASLNARSTDRQSPGRSSVDRKEVSLATESELNPPPPPQVPSGTPADRNASSDPPGEDSTAKAVGYSATTTTAQISGGKMSKSTKTAWKKLKAPVSDVEENPSGRRPNRRFRIAGSLLRTSSGKTT</sequence>
<name>A0AAD9LEL2_9STRA</name>